<dbReference type="OMA" id="WLVSFWI"/>
<keyword evidence="9" id="KW-1185">Reference proteome</keyword>
<keyword evidence="3 7" id="KW-0812">Transmembrane</keyword>
<evidence type="ECO:0000256" key="3">
    <source>
        <dbReference type="ARBA" id="ARBA00022692"/>
    </source>
</evidence>
<evidence type="ECO:0008006" key="10">
    <source>
        <dbReference type="Google" id="ProtNLM"/>
    </source>
</evidence>
<dbReference type="Proteomes" id="UP000824469">
    <property type="component" value="Unassembled WGS sequence"/>
</dbReference>
<feature type="transmembrane region" description="Helical" evidence="7">
    <location>
        <begin position="257"/>
        <end position="280"/>
    </location>
</feature>
<dbReference type="EMBL" id="JAHRHJ020000003">
    <property type="protein sequence ID" value="KAH9323157.1"/>
    <property type="molecule type" value="Genomic_DNA"/>
</dbReference>
<evidence type="ECO:0000256" key="7">
    <source>
        <dbReference type="SAM" id="Phobius"/>
    </source>
</evidence>
<feature type="transmembrane region" description="Helical" evidence="7">
    <location>
        <begin position="545"/>
        <end position="566"/>
    </location>
</feature>
<organism evidence="8 9">
    <name type="scientific">Taxus chinensis</name>
    <name type="common">Chinese yew</name>
    <name type="synonym">Taxus wallichiana var. chinensis</name>
    <dbReference type="NCBI Taxonomy" id="29808"/>
    <lineage>
        <taxon>Eukaryota</taxon>
        <taxon>Viridiplantae</taxon>
        <taxon>Streptophyta</taxon>
        <taxon>Embryophyta</taxon>
        <taxon>Tracheophyta</taxon>
        <taxon>Spermatophyta</taxon>
        <taxon>Pinopsida</taxon>
        <taxon>Pinidae</taxon>
        <taxon>Conifers II</taxon>
        <taxon>Cupressales</taxon>
        <taxon>Taxaceae</taxon>
        <taxon>Taxus</taxon>
    </lineage>
</organism>
<comment type="similarity">
    <text evidence="2">Belongs to the autoinducer-2 exporter (AI-2E) (TC 2.A.86) family.</text>
</comment>
<evidence type="ECO:0000256" key="6">
    <source>
        <dbReference type="SAM" id="MobiDB-lite"/>
    </source>
</evidence>
<feature type="transmembrane region" description="Helical" evidence="7">
    <location>
        <begin position="55"/>
        <end position="76"/>
    </location>
</feature>
<sequence>MFDGAANMANEKDKEKEHKECGNDHPPEVDGSNPAEKPSDSDKNAFVTQNPELRLALYIAMAHGGLIFLLAAFYGLSKLLEEYWTPIQWAILCSMPLREIQGALVNFWTEPLKLGLFETLLALPVAVYDAMAGTLADLRYAVARKKLKPSYTASFEQKVGFSKLLRWMLSFGIFVLTYERLGVAAWPIFLLTGFILYAAEKTVGLRDQSNPGKMDVASTLKAISQVRRGRSRRKLDSRLPIWSRASRYITHRVLKRLPTLIAVWLISIMIIGFFAGFLFFSYKIGLEGKDAVISLKEHVQKSNYAERVGLKQWIIDNNIPELMDTYTVKFYETVSQQIDAIANQYNMTEFTDSFKHYLLKPEPVHDNFSFSSVPAIPAHPVTLKLQNIRIKAQNRDFKAIYAELESLSKDFQISRGDLVEKAKKFAVQSMDVLKSVFASSTVLLTGGTNIMLSVVVSIASGAAGIVNFLSQSMVFFWLLYYLITSESGGVLEQVLDMLPVSKTTRSRSADVLNHAVSSVLLATAKVAFFQAAVTWLLFRFFQIHFVYMSTLLAFTSAVLPIFPSWVSSLPASLQMAVEGQYLQGIVLTIIHLCVMDYGVTAIQCDVPGQNAYLTGLSIIGGMALFPSALEGAIMGPLILTFMMALKNLYSEFVLDAAKEMNS</sequence>
<reference evidence="8 9" key="1">
    <citation type="journal article" date="2021" name="Nat. Plants">
        <title>The Taxus genome provides insights into paclitaxel biosynthesis.</title>
        <authorList>
            <person name="Xiong X."/>
            <person name="Gou J."/>
            <person name="Liao Q."/>
            <person name="Li Y."/>
            <person name="Zhou Q."/>
            <person name="Bi G."/>
            <person name="Li C."/>
            <person name="Du R."/>
            <person name="Wang X."/>
            <person name="Sun T."/>
            <person name="Guo L."/>
            <person name="Liang H."/>
            <person name="Lu P."/>
            <person name="Wu Y."/>
            <person name="Zhang Z."/>
            <person name="Ro D.K."/>
            <person name="Shang Y."/>
            <person name="Huang S."/>
            <person name="Yan J."/>
        </authorList>
    </citation>
    <scope>NUCLEOTIDE SEQUENCE [LARGE SCALE GENOMIC DNA]</scope>
    <source>
        <strain evidence="8">Ta-2019</strain>
    </source>
</reference>
<dbReference type="GO" id="GO:0016020">
    <property type="term" value="C:membrane"/>
    <property type="evidence" value="ECO:0007669"/>
    <property type="project" value="UniProtKB-SubCell"/>
</dbReference>
<dbReference type="InterPro" id="IPR002549">
    <property type="entry name" value="AI-2E-like"/>
</dbReference>
<feature type="transmembrane region" description="Helical" evidence="7">
    <location>
        <begin position="476"/>
        <end position="495"/>
    </location>
</feature>
<accession>A0AA38GGR6</accession>
<feature type="transmembrane region" description="Helical" evidence="7">
    <location>
        <begin position="515"/>
        <end position="538"/>
    </location>
</feature>
<keyword evidence="5 7" id="KW-0472">Membrane</keyword>
<proteinExistence type="inferred from homology"/>
<dbReference type="AlphaFoldDB" id="A0AA38GGR6"/>
<evidence type="ECO:0000256" key="5">
    <source>
        <dbReference type="ARBA" id="ARBA00023136"/>
    </source>
</evidence>
<evidence type="ECO:0000256" key="1">
    <source>
        <dbReference type="ARBA" id="ARBA00004141"/>
    </source>
</evidence>
<comment type="caution">
    <text evidence="8">The sequence shown here is derived from an EMBL/GenBank/DDBJ whole genome shotgun (WGS) entry which is preliminary data.</text>
</comment>
<feature type="transmembrane region" description="Helical" evidence="7">
    <location>
        <begin position="581"/>
        <end position="599"/>
    </location>
</feature>
<evidence type="ECO:0000313" key="8">
    <source>
        <dbReference type="EMBL" id="KAH9323157.1"/>
    </source>
</evidence>
<gene>
    <name evidence="8" type="ORF">KI387_017796</name>
</gene>
<feature type="transmembrane region" description="Helical" evidence="7">
    <location>
        <begin position="114"/>
        <end position="138"/>
    </location>
</feature>
<evidence type="ECO:0000256" key="4">
    <source>
        <dbReference type="ARBA" id="ARBA00022989"/>
    </source>
</evidence>
<keyword evidence="4 7" id="KW-1133">Transmembrane helix</keyword>
<evidence type="ECO:0000313" key="9">
    <source>
        <dbReference type="Proteomes" id="UP000824469"/>
    </source>
</evidence>
<protein>
    <recommendedName>
        <fullName evidence="10">Transmembrane protein 245</fullName>
    </recommendedName>
</protein>
<dbReference type="PANTHER" id="PTHR21716:SF4">
    <property type="entry name" value="TRANSMEMBRANE PROTEIN 245"/>
    <property type="match status" value="1"/>
</dbReference>
<feature type="compositionally biased region" description="Basic and acidic residues" evidence="6">
    <location>
        <begin position="10"/>
        <end position="28"/>
    </location>
</feature>
<comment type="subcellular location">
    <subcellularLocation>
        <location evidence="1">Membrane</location>
        <topology evidence="1">Multi-pass membrane protein</topology>
    </subcellularLocation>
</comment>
<feature type="region of interest" description="Disordered" evidence="6">
    <location>
        <begin position="1"/>
        <end position="44"/>
    </location>
</feature>
<name>A0AA38GGR6_TAXCH</name>
<dbReference type="PANTHER" id="PTHR21716">
    <property type="entry name" value="TRANSMEMBRANE PROTEIN"/>
    <property type="match status" value="1"/>
</dbReference>
<evidence type="ECO:0000256" key="2">
    <source>
        <dbReference type="ARBA" id="ARBA00009773"/>
    </source>
</evidence>
<feature type="transmembrane region" description="Helical" evidence="7">
    <location>
        <begin position="611"/>
        <end position="644"/>
    </location>
</feature>